<evidence type="ECO:0000256" key="13">
    <source>
        <dbReference type="SAM" id="Phobius"/>
    </source>
</evidence>
<accession>A0A0E3YEI1</accession>
<keyword evidence="11 13" id="KW-0472">Membrane</keyword>
<keyword evidence="4" id="KW-1003">Cell membrane</keyword>
<protein>
    <submittedName>
        <fullName evidence="15">Cytochrome B</fullName>
    </submittedName>
</protein>
<organism evidence="15 16">
    <name type="scientific">Pandoraea oxalativorans</name>
    <dbReference type="NCBI Taxonomy" id="573737"/>
    <lineage>
        <taxon>Bacteria</taxon>
        <taxon>Pseudomonadati</taxon>
        <taxon>Pseudomonadota</taxon>
        <taxon>Betaproteobacteria</taxon>
        <taxon>Burkholderiales</taxon>
        <taxon>Burkholderiaceae</taxon>
        <taxon>Pandoraea</taxon>
    </lineage>
</organism>
<keyword evidence="7" id="KW-0479">Metal-binding</keyword>
<dbReference type="KEGG" id="pox:MB84_20290"/>
<feature type="transmembrane region" description="Helical" evidence="13">
    <location>
        <begin position="143"/>
        <end position="165"/>
    </location>
</feature>
<comment type="cofactor">
    <cofactor evidence="1">
        <name>heme b</name>
        <dbReference type="ChEBI" id="CHEBI:60344"/>
    </cofactor>
</comment>
<evidence type="ECO:0000256" key="12">
    <source>
        <dbReference type="ARBA" id="ARBA00037975"/>
    </source>
</evidence>
<evidence type="ECO:0000256" key="5">
    <source>
        <dbReference type="ARBA" id="ARBA00022617"/>
    </source>
</evidence>
<keyword evidence="10" id="KW-0408">Iron</keyword>
<dbReference type="InterPro" id="IPR011577">
    <property type="entry name" value="Cyt_b561_bac/Ni-Hgenase"/>
</dbReference>
<keyword evidence="5" id="KW-0349">Heme</keyword>
<keyword evidence="8" id="KW-0249">Electron transport</keyword>
<dbReference type="PANTHER" id="PTHR30529:SF6">
    <property type="entry name" value="BLL0291 PROTEIN"/>
    <property type="match status" value="1"/>
</dbReference>
<evidence type="ECO:0000256" key="11">
    <source>
        <dbReference type="ARBA" id="ARBA00023136"/>
    </source>
</evidence>
<sequence length="180" mass="19699">MNRPPLHFSPVQRWLHWSMAIALLAMLFIGVIMVSTLTQAHTTLIALHRPLGIVILALVLIRIIVRIGRGSPPLPDSVPPMQQTIAKASHLLLYALMLAMPLIGWAMVSAGGYPVTLFGAYHLPPLVSADARLFAVLRAMHTWLAFALFALVIGHLAAALMHGLIKRDGVFSSMARGHRR</sequence>
<evidence type="ECO:0000256" key="6">
    <source>
        <dbReference type="ARBA" id="ARBA00022692"/>
    </source>
</evidence>
<evidence type="ECO:0000256" key="7">
    <source>
        <dbReference type="ARBA" id="ARBA00022723"/>
    </source>
</evidence>
<keyword evidence="6 13" id="KW-0812">Transmembrane</keyword>
<reference evidence="15" key="1">
    <citation type="submission" date="2016-06" db="EMBL/GenBank/DDBJ databases">
        <title>Pandoraea oxalativorans DSM 23570 Genome Sequencing.</title>
        <authorList>
            <person name="Ee R."/>
            <person name="Lim Y.-L."/>
            <person name="Yong D."/>
            <person name="Yin W.-F."/>
            <person name="Chan K.-G."/>
        </authorList>
    </citation>
    <scope>NUCLEOTIDE SEQUENCE</scope>
    <source>
        <strain evidence="15">DSM 23570</strain>
    </source>
</reference>
<dbReference type="Gene3D" id="1.20.950.20">
    <property type="entry name" value="Transmembrane di-heme cytochromes, Chain C"/>
    <property type="match status" value="1"/>
</dbReference>
<dbReference type="SUPFAM" id="SSF81342">
    <property type="entry name" value="Transmembrane di-heme cytochromes"/>
    <property type="match status" value="1"/>
</dbReference>
<proteinExistence type="inferred from homology"/>
<evidence type="ECO:0000256" key="1">
    <source>
        <dbReference type="ARBA" id="ARBA00001970"/>
    </source>
</evidence>
<dbReference type="EMBL" id="CP011253">
    <property type="protein sequence ID" value="AKC71295.1"/>
    <property type="molecule type" value="Genomic_DNA"/>
</dbReference>
<feature type="transmembrane region" description="Helical" evidence="13">
    <location>
        <begin position="91"/>
        <end position="123"/>
    </location>
</feature>
<comment type="similarity">
    <text evidence="12">Belongs to the cytochrome b561 family.</text>
</comment>
<dbReference type="RefSeq" id="WP_046292439.1">
    <property type="nucleotide sequence ID" value="NZ_CP011253.3"/>
</dbReference>
<evidence type="ECO:0000259" key="14">
    <source>
        <dbReference type="Pfam" id="PF01292"/>
    </source>
</evidence>
<name>A0A0E3YEI1_9BURK</name>
<dbReference type="OrthoDB" id="8536275at2"/>
<dbReference type="GO" id="GO:0009055">
    <property type="term" value="F:electron transfer activity"/>
    <property type="evidence" value="ECO:0007669"/>
    <property type="project" value="InterPro"/>
</dbReference>
<gene>
    <name evidence="15" type="ORF">MB84_20290</name>
</gene>
<dbReference type="InterPro" id="IPR052168">
    <property type="entry name" value="Cytochrome_b561_oxidase"/>
</dbReference>
<feature type="transmembrane region" description="Helical" evidence="13">
    <location>
        <begin position="21"/>
        <end position="40"/>
    </location>
</feature>
<comment type="subcellular location">
    <subcellularLocation>
        <location evidence="2">Cell membrane</location>
        <topology evidence="2">Multi-pass membrane protein</topology>
    </subcellularLocation>
</comment>
<dbReference type="PANTHER" id="PTHR30529">
    <property type="entry name" value="CYTOCHROME B561"/>
    <property type="match status" value="1"/>
</dbReference>
<feature type="domain" description="Cytochrome b561 bacterial/Ni-hydrogenase" evidence="14">
    <location>
        <begin position="7"/>
        <end position="177"/>
    </location>
</feature>
<dbReference type="Pfam" id="PF01292">
    <property type="entry name" value="Ni_hydr_CYTB"/>
    <property type="match status" value="1"/>
</dbReference>
<evidence type="ECO:0000256" key="10">
    <source>
        <dbReference type="ARBA" id="ARBA00023004"/>
    </source>
</evidence>
<evidence type="ECO:0000256" key="3">
    <source>
        <dbReference type="ARBA" id="ARBA00022448"/>
    </source>
</evidence>
<dbReference type="GO" id="GO:0005886">
    <property type="term" value="C:plasma membrane"/>
    <property type="evidence" value="ECO:0007669"/>
    <property type="project" value="UniProtKB-SubCell"/>
</dbReference>
<dbReference type="GO" id="GO:0020037">
    <property type="term" value="F:heme binding"/>
    <property type="evidence" value="ECO:0007669"/>
    <property type="project" value="TreeGrafter"/>
</dbReference>
<dbReference type="HOGENOM" id="CLU_095321_4_2_4"/>
<keyword evidence="3" id="KW-0813">Transport</keyword>
<dbReference type="AlphaFoldDB" id="A0A0E3YEI1"/>
<evidence type="ECO:0000256" key="2">
    <source>
        <dbReference type="ARBA" id="ARBA00004651"/>
    </source>
</evidence>
<feature type="transmembrane region" description="Helical" evidence="13">
    <location>
        <begin position="46"/>
        <end position="65"/>
    </location>
</feature>
<evidence type="ECO:0000256" key="4">
    <source>
        <dbReference type="ARBA" id="ARBA00022475"/>
    </source>
</evidence>
<evidence type="ECO:0000256" key="8">
    <source>
        <dbReference type="ARBA" id="ARBA00022982"/>
    </source>
</evidence>
<evidence type="ECO:0000313" key="16">
    <source>
        <dbReference type="Proteomes" id="UP000035050"/>
    </source>
</evidence>
<evidence type="ECO:0000256" key="9">
    <source>
        <dbReference type="ARBA" id="ARBA00022989"/>
    </source>
</evidence>
<dbReference type="InterPro" id="IPR016174">
    <property type="entry name" value="Di-haem_cyt_TM"/>
</dbReference>
<keyword evidence="16" id="KW-1185">Reference proteome</keyword>
<evidence type="ECO:0000313" key="15">
    <source>
        <dbReference type="EMBL" id="AKC71295.1"/>
    </source>
</evidence>
<dbReference type="GO" id="GO:0046872">
    <property type="term" value="F:metal ion binding"/>
    <property type="evidence" value="ECO:0007669"/>
    <property type="project" value="UniProtKB-KW"/>
</dbReference>
<dbReference type="PATRIC" id="fig|573737.6.peg.5042"/>
<dbReference type="Proteomes" id="UP000035050">
    <property type="component" value="Chromosome"/>
</dbReference>
<dbReference type="GO" id="GO:0022904">
    <property type="term" value="P:respiratory electron transport chain"/>
    <property type="evidence" value="ECO:0007669"/>
    <property type="project" value="InterPro"/>
</dbReference>
<keyword evidence="9 13" id="KW-1133">Transmembrane helix</keyword>